<evidence type="ECO:0000313" key="3">
    <source>
        <dbReference type="Proteomes" id="UP001500620"/>
    </source>
</evidence>
<evidence type="ECO:0000256" key="1">
    <source>
        <dbReference type="SAM" id="MobiDB-lite"/>
    </source>
</evidence>
<keyword evidence="3" id="KW-1185">Reference proteome</keyword>
<name>A0ABP8DPC4_9ACTN</name>
<reference evidence="3" key="1">
    <citation type="journal article" date="2019" name="Int. J. Syst. Evol. Microbiol.">
        <title>The Global Catalogue of Microorganisms (GCM) 10K type strain sequencing project: providing services to taxonomists for standard genome sequencing and annotation.</title>
        <authorList>
            <consortium name="The Broad Institute Genomics Platform"/>
            <consortium name="The Broad Institute Genome Sequencing Center for Infectious Disease"/>
            <person name="Wu L."/>
            <person name="Ma J."/>
        </authorList>
    </citation>
    <scope>NUCLEOTIDE SEQUENCE [LARGE SCALE GENOMIC DNA]</scope>
    <source>
        <strain evidence="3">JCM 17441</strain>
    </source>
</reference>
<proteinExistence type="predicted"/>
<organism evidence="2 3">
    <name type="scientific">Dactylosporangium darangshiense</name>
    <dbReference type="NCBI Taxonomy" id="579108"/>
    <lineage>
        <taxon>Bacteria</taxon>
        <taxon>Bacillati</taxon>
        <taxon>Actinomycetota</taxon>
        <taxon>Actinomycetes</taxon>
        <taxon>Micromonosporales</taxon>
        <taxon>Micromonosporaceae</taxon>
        <taxon>Dactylosporangium</taxon>
    </lineage>
</organism>
<comment type="caution">
    <text evidence="2">The sequence shown here is derived from an EMBL/GenBank/DDBJ whole genome shotgun (WGS) entry which is preliminary data.</text>
</comment>
<protein>
    <submittedName>
        <fullName evidence="2">Uncharacterized protein</fullName>
    </submittedName>
</protein>
<dbReference type="PANTHER" id="PTHR47691:SF3">
    <property type="entry name" value="HTH-TYPE TRANSCRIPTIONAL REGULATOR RV0890C-RELATED"/>
    <property type="match status" value="1"/>
</dbReference>
<evidence type="ECO:0000313" key="2">
    <source>
        <dbReference type="EMBL" id="GAA4260954.1"/>
    </source>
</evidence>
<gene>
    <name evidence="2" type="ORF">GCM10022255_091660</name>
</gene>
<dbReference type="EMBL" id="BAABAT010000043">
    <property type="protein sequence ID" value="GAA4260954.1"/>
    <property type="molecule type" value="Genomic_DNA"/>
</dbReference>
<dbReference type="PANTHER" id="PTHR47691">
    <property type="entry name" value="REGULATOR-RELATED"/>
    <property type="match status" value="1"/>
</dbReference>
<dbReference type="Proteomes" id="UP001500620">
    <property type="component" value="Unassembled WGS sequence"/>
</dbReference>
<accession>A0ABP8DPC4</accession>
<sequence>MRVPPLPTPELPGGTPDKVWISDQALAASDAVTLFVERARAVRPDFALTPANGTTVARICRRLDGIPLALELAAVRLRAMSVEQVLERLDDRFRLLAHGNRAAASRQQTLQALIDWSYDLCTAPEQALWQRASVFSGGFELAAAEQVCAGEGIMAEDVLDLVDALVDKSILSVERHSDPRYRMLESIRSTAAAGSPRPGSRPHCGAGTATTSSKSPRRPTATGSASTRSRGRPGCGARTPTCARRWSSA</sequence>
<feature type="region of interest" description="Disordered" evidence="1">
    <location>
        <begin position="190"/>
        <end position="249"/>
    </location>
</feature>